<dbReference type="PROSITE" id="PS51257">
    <property type="entry name" value="PROKAR_LIPOPROTEIN"/>
    <property type="match status" value="1"/>
</dbReference>
<dbReference type="NCBIfam" id="TIGR01313">
    <property type="entry name" value="therm_gnt_kin"/>
    <property type="match status" value="1"/>
</dbReference>
<accession>A0ABV6AE08</accession>
<keyword evidence="11" id="KW-1185">Reference proteome</keyword>
<dbReference type="PANTHER" id="PTHR43442:SF3">
    <property type="entry name" value="GLUCONOKINASE-RELATED"/>
    <property type="match status" value="1"/>
</dbReference>
<evidence type="ECO:0000256" key="4">
    <source>
        <dbReference type="ARBA" id="ARBA00022679"/>
    </source>
</evidence>
<keyword evidence="5 9" id="KW-0547">Nucleotide-binding</keyword>
<comment type="caution">
    <text evidence="10">The sequence shown here is derived from an EMBL/GenBank/DDBJ whole genome shotgun (WGS) entry which is preliminary data.</text>
</comment>
<proteinExistence type="inferred from homology"/>
<keyword evidence="6 9" id="KW-0418">Kinase</keyword>
<dbReference type="Proteomes" id="UP001589692">
    <property type="component" value="Unassembled WGS sequence"/>
</dbReference>
<evidence type="ECO:0000256" key="7">
    <source>
        <dbReference type="ARBA" id="ARBA00022840"/>
    </source>
</evidence>
<organism evidence="10 11">
    <name type="scientific">Rhizobium puerariae</name>
    <dbReference type="NCBI Taxonomy" id="1585791"/>
    <lineage>
        <taxon>Bacteria</taxon>
        <taxon>Pseudomonadati</taxon>
        <taxon>Pseudomonadota</taxon>
        <taxon>Alphaproteobacteria</taxon>
        <taxon>Hyphomicrobiales</taxon>
        <taxon>Rhizobiaceae</taxon>
        <taxon>Rhizobium/Agrobacterium group</taxon>
        <taxon>Rhizobium</taxon>
    </lineage>
</organism>
<comment type="catalytic activity">
    <reaction evidence="8 9">
        <text>D-gluconate + ATP = 6-phospho-D-gluconate + ADP + H(+)</text>
        <dbReference type="Rhea" id="RHEA:19433"/>
        <dbReference type="ChEBI" id="CHEBI:15378"/>
        <dbReference type="ChEBI" id="CHEBI:18391"/>
        <dbReference type="ChEBI" id="CHEBI:30616"/>
        <dbReference type="ChEBI" id="CHEBI:58759"/>
        <dbReference type="ChEBI" id="CHEBI:456216"/>
        <dbReference type="EC" id="2.7.1.12"/>
    </reaction>
</comment>
<sequence length="189" mass="20720">MAPFRTAERPGPLVVMGVSGCGKTSIGKLLASGLGYRFIEGDSRHPQANVEKMRGGIPLTDADRWPWLETLGAELAEYEGTVVSCSALKRAYRDLLRRKAGRPVTFVFLQGDRALLAARMAGRRHEYMPLSLLDSQLATLELPDRERDVVTIEIDQPPERIVSLAITRIAALACRPALTKPGEPAEPTE</sequence>
<evidence type="ECO:0000256" key="8">
    <source>
        <dbReference type="ARBA" id="ARBA00048090"/>
    </source>
</evidence>
<dbReference type="PANTHER" id="PTHR43442">
    <property type="entry name" value="GLUCONOKINASE-RELATED"/>
    <property type="match status" value="1"/>
</dbReference>
<gene>
    <name evidence="10" type="ORF">ACFFP0_05730</name>
</gene>
<dbReference type="SUPFAM" id="SSF52540">
    <property type="entry name" value="P-loop containing nucleoside triphosphate hydrolases"/>
    <property type="match status" value="1"/>
</dbReference>
<keyword evidence="4 9" id="KW-0808">Transferase</keyword>
<dbReference type="Gene3D" id="3.40.50.300">
    <property type="entry name" value="P-loop containing nucleotide triphosphate hydrolases"/>
    <property type="match status" value="1"/>
</dbReference>
<dbReference type="InterPro" id="IPR006001">
    <property type="entry name" value="Therm_gnt_kin"/>
</dbReference>
<evidence type="ECO:0000256" key="9">
    <source>
        <dbReference type="RuleBase" id="RU363066"/>
    </source>
</evidence>
<evidence type="ECO:0000256" key="6">
    <source>
        <dbReference type="ARBA" id="ARBA00022777"/>
    </source>
</evidence>
<dbReference type="RefSeq" id="WP_377257528.1">
    <property type="nucleotide sequence ID" value="NZ_JBHMAA010000008.1"/>
</dbReference>
<evidence type="ECO:0000256" key="3">
    <source>
        <dbReference type="ARBA" id="ARBA00012054"/>
    </source>
</evidence>
<evidence type="ECO:0000256" key="5">
    <source>
        <dbReference type="ARBA" id="ARBA00022741"/>
    </source>
</evidence>
<evidence type="ECO:0000256" key="1">
    <source>
        <dbReference type="ARBA" id="ARBA00004761"/>
    </source>
</evidence>
<dbReference type="InterPro" id="IPR027417">
    <property type="entry name" value="P-loop_NTPase"/>
</dbReference>
<name>A0ABV6AE08_9HYPH</name>
<protein>
    <recommendedName>
        <fullName evidence="3 9">Gluconokinase</fullName>
        <ecNumber evidence="3 9">2.7.1.12</ecNumber>
    </recommendedName>
</protein>
<comment type="similarity">
    <text evidence="2 9">Belongs to the gluconokinase GntK/GntV family.</text>
</comment>
<dbReference type="EC" id="2.7.1.12" evidence="3 9"/>
<evidence type="ECO:0000256" key="2">
    <source>
        <dbReference type="ARBA" id="ARBA00008420"/>
    </source>
</evidence>
<evidence type="ECO:0000313" key="10">
    <source>
        <dbReference type="EMBL" id="MFB9948339.1"/>
    </source>
</evidence>
<evidence type="ECO:0000313" key="11">
    <source>
        <dbReference type="Proteomes" id="UP001589692"/>
    </source>
</evidence>
<dbReference type="CDD" id="cd02021">
    <property type="entry name" value="GntK"/>
    <property type="match status" value="1"/>
</dbReference>
<reference evidence="10 11" key="1">
    <citation type="submission" date="2024-09" db="EMBL/GenBank/DDBJ databases">
        <authorList>
            <person name="Sun Q."/>
            <person name="Mori K."/>
        </authorList>
    </citation>
    <scope>NUCLEOTIDE SEQUENCE [LARGE SCALE GENOMIC DNA]</scope>
    <source>
        <strain evidence="10 11">TBRC 4938</strain>
    </source>
</reference>
<comment type="pathway">
    <text evidence="1">Carbohydrate acid metabolism.</text>
</comment>
<dbReference type="EMBL" id="JBHMAA010000008">
    <property type="protein sequence ID" value="MFB9948339.1"/>
    <property type="molecule type" value="Genomic_DNA"/>
</dbReference>
<dbReference type="Pfam" id="PF13671">
    <property type="entry name" value="AAA_33"/>
    <property type="match status" value="1"/>
</dbReference>
<keyword evidence="7 9" id="KW-0067">ATP-binding</keyword>